<dbReference type="InterPro" id="IPR018108">
    <property type="entry name" value="MCP_transmembrane"/>
</dbReference>
<keyword evidence="6" id="KW-1133">Transmembrane helix</keyword>
<organism evidence="12 13">
    <name type="scientific">Mucor saturninus</name>
    <dbReference type="NCBI Taxonomy" id="64648"/>
    <lineage>
        <taxon>Eukaryota</taxon>
        <taxon>Fungi</taxon>
        <taxon>Fungi incertae sedis</taxon>
        <taxon>Mucoromycota</taxon>
        <taxon>Mucoromycotina</taxon>
        <taxon>Mucoromycetes</taxon>
        <taxon>Mucorales</taxon>
        <taxon>Mucorineae</taxon>
        <taxon>Mucoraceae</taxon>
        <taxon>Mucor</taxon>
    </lineage>
</organism>
<keyword evidence="13" id="KW-1185">Reference proteome</keyword>
<dbReference type="GO" id="GO:1990519">
    <property type="term" value="P:pyrimidine nucleotide import into mitochondrion"/>
    <property type="evidence" value="ECO:0007669"/>
    <property type="project" value="TreeGrafter"/>
</dbReference>
<dbReference type="GO" id="GO:0015218">
    <property type="term" value="F:pyrimidine nucleotide transmembrane transporter activity"/>
    <property type="evidence" value="ECO:0007669"/>
    <property type="project" value="InterPro"/>
</dbReference>
<keyword evidence="8 9" id="KW-0472">Membrane</keyword>
<feature type="repeat" description="Solcar" evidence="9">
    <location>
        <begin position="131"/>
        <end position="217"/>
    </location>
</feature>
<gene>
    <name evidence="12" type="ORF">INT47_010775</name>
</gene>
<dbReference type="InterPro" id="IPR002067">
    <property type="entry name" value="MCP"/>
</dbReference>
<keyword evidence="5" id="KW-0999">Mitochondrion inner membrane</keyword>
<proteinExistence type="inferred from homology"/>
<evidence type="ECO:0000313" key="12">
    <source>
        <dbReference type="EMBL" id="KAG2196340.1"/>
    </source>
</evidence>
<comment type="similarity">
    <text evidence="10">Belongs to the mitochondrial carrier (TC 2.A.29) family.</text>
</comment>
<comment type="caution">
    <text evidence="12">The sequence shown here is derived from an EMBL/GenBank/DDBJ whole genome shotgun (WGS) entry which is preliminary data.</text>
</comment>
<dbReference type="SUPFAM" id="SSF103506">
    <property type="entry name" value="Mitochondrial carrier"/>
    <property type="match status" value="1"/>
</dbReference>
<dbReference type="Gene3D" id="1.50.40.10">
    <property type="entry name" value="Mitochondrial carrier domain"/>
    <property type="match status" value="1"/>
</dbReference>
<accession>A0A8H7UUQ0</accession>
<feature type="coiled-coil region" evidence="11">
    <location>
        <begin position="336"/>
        <end position="370"/>
    </location>
</feature>
<evidence type="ECO:0000256" key="7">
    <source>
        <dbReference type="ARBA" id="ARBA00023128"/>
    </source>
</evidence>
<dbReference type="Proteomes" id="UP000603453">
    <property type="component" value="Unassembled WGS sequence"/>
</dbReference>
<protein>
    <recommendedName>
        <fullName evidence="14">Mitochondrial carrier</fullName>
    </recommendedName>
</protein>
<dbReference type="Pfam" id="PF00153">
    <property type="entry name" value="Mito_carr"/>
    <property type="match status" value="3"/>
</dbReference>
<evidence type="ECO:0000256" key="10">
    <source>
        <dbReference type="RuleBase" id="RU000488"/>
    </source>
</evidence>
<keyword evidence="2 10" id="KW-0813">Transport</keyword>
<evidence type="ECO:0000256" key="4">
    <source>
        <dbReference type="ARBA" id="ARBA00022737"/>
    </source>
</evidence>
<dbReference type="AlphaFoldDB" id="A0A8H7UUQ0"/>
<keyword evidence="4" id="KW-0677">Repeat</keyword>
<comment type="subcellular location">
    <subcellularLocation>
        <location evidence="1">Mitochondrion inner membrane</location>
        <topology evidence="1">Multi-pass membrane protein</topology>
    </subcellularLocation>
</comment>
<feature type="repeat" description="Solcar" evidence="9">
    <location>
        <begin position="21"/>
        <end position="122"/>
    </location>
</feature>
<evidence type="ECO:0000313" key="13">
    <source>
        <dbReference type="Proteomes" id="UP000603453"/>
    </source>
</evidence>
<evidence type="ECO:0000256" key="6">
    <source>
        <dbReference type="ARBA" id="ARBA00022989"/>
    </source>
</evidence>
<evidence type="ECO:0000256" key="1">
    <source>
        <dbReference type="ARBA" id="ARBA00004448"/>
    </source>
</evidence>
<dbReference type="EMBL" id="JAEPRD010000148">
    <property type="protein sequence ID" value="KAG2196340.1"/>
    <property type="molecule type" value="Genomic_DNA"/>
</dbReference>
<dbReference type="OrthoDB" id="269120at2759"/>
<evidence type="ECO:0000256" key="2">
    <source>
        <dbReference type="ARBA" id="ARBA00022448"/>
    </source>
</evidence>
<dbReference type="PANTHER" id="PTHR45829">
    <property type="entry name" value="MITOCHONDRIAL CARRIER PROTEIN RIM2"/>
    <property type="match status" value="1"/>
</dbReference>
<evidence type="ECO:0008006" key="14">
    <source>
        <dbReference type="Google" id="ProtNLM"/>
    </source>
</evidence>
<dbReference type="PANTHER" id="PTHR45829:SF4">
    <property type="entry name" value="MITOCHONDRIAL CARRIER PROTEIN RIM2"/>
    <property type="match status" value="1"/>
</dbReference>
<dbReference type="InterPro" id="IPR049562">
    <property type="entry name" value="SLC25A33/36-like"/>
</dbReference>
<keyword evidence="7" id="KW-0496">Mitochondrion</keyword>
<dbReference type="PRINTS" id="PR00926">
    <property type="entry name" value="MITOCARRIER"/>
</dbReference>
<reference evidence="12" key="1">
    <citation type="submission" date="2020-12" db="EMBL/GenBank/DDBJ databases">
        <title>Metabolic potential, ecology and presence of endohyphal bacteria is reflected in genomic diversity of Mucoromycotina.</title>
        <authorList>
            <person name="Muszewska A."/>
            <person name="Okrasinska A."/>
            <person name="Steczkiewicz K."/>
            <person name="Drgas O."/>
            <person name="Orlowska M."/>
            <person name="Perlinska-Lenart U."/>
            <person name="Aleksandrzak-Piekarczyk T."/>
            <person name="Szatraj K."/>
            <person name="Zielenkiewicz U."/>
            <person name="Pilsyk S."/>
            <person name="Malc E."/>
            <person name="Mieczkowski P."/>
            <person name="Kruszewska J.S."/>
            <person name="Biernat P."/>
            <person name="Pawlowska J."/>
        </authorList>
    </citation>
    <scope>NUCLEOTIDE SEQUENCE</scope>
    <source>
        <strain evidence="12">WA0000017839</strain>
    </source>
</reference>
<evidence type="ECO:0000256" key="8">
    <source>
        <dbReference type="ARBA" id="ARBA00023136"/>
    </source>
</evidence>
<dbReference type="InterPro" id="IPR023395">
    <property type="entry name" value="MCP_dom_sf"/>
</dbReference>
<keyword evidence="3 9" id="KW-0812">Transmembrane</keyword>
<feature type="repeat" description="Solcar" evidence="9">
    <location>
        <begin position="238"/>
        <end position="326"/>
    </location>
</feature>
<evidence type="ECO:0000256" key="9">
    <source>
        <dbReference type="PROSITE-ProRule" id="PRU00282"/>
    </source>
</evidence>
<evidence type="ECO:0000256" key="11">
    <source>
        <dbReference type="SAM" id="Coils"/>
    </source>
</evidence>
<evidence type="ECO:0000256" key="3">
    <source>
        <dbReference type="ARBA" id="ARBA00022692"/>
    </source>
</evidence>
<dbReference type="GO" id="GO:0005743">
    <property type="term" value="C:mitochondrial inner membrane"/>
    <property type="evidence" value="ECO:0007669"/>
    <property type="project" value="UniProtKB-SubCell"/>
</dbReference>
<dbReference type="PROSITE" id="PS50920">
    <property type="entry name" value="SOLCAR"/>
    <property type="match status" value="3"/>
</dbReference>
<keyword evidence="11" id="KW-0175">Coiled coil</keyword>
<evidence type="ECO:0000256" key="5">
    <source>
        <dbReference type="ARBA" id="ARBA00022792"/>
    </source>
</evidence>
<name>A0A8H7UUQ0_9FUNG</name>
<sequence>MTAVTTATYLDTPKLKVTKDSKSYVHFIAGGVGGLAGALCTSPLDVVKTRLQSTFYQQTMRQSNTHANGFIFGHFIETGRLLVRIKKVEGFSGYFKGLGPNLVGVIPARSINFFTYGNGKRIYTELNHGKETAGVHLISAATAGAITSTATNPIWVIKTRLQLQGNGVNRYGSSIDCLFGIIREEGVRGLYKGMSASYLGVVEGTIQWGIYENLKKRWSVPKDQIQSNQRLIGGKTVQDWAGHLGAAATSKFIAACIAYPHEVIRTRLRQPSENGVRKYTGIWQCLRLVAREEGAAALYGGMTAHLLRVVPNAAIMFFCYEAIVQKYVSTDADFDLQKWLKEIEGAENLMNEVETKADNLQAKVDALLLEVGQPFVTQDLDNTIQAVQNVTLDSEKQDKQQEQ</sequence>